<dbReference type="Pfam" id="PF00891">
    <property type="entry name" value="Methyltransf_2"/>
    <property type="match status" value="1"/>
</dbReference>
<dbReference type="PANTHER" id="PTHR43712">
    <property type="entry name" value="PUTATIVE (AFU_ORTHOLOGUE AFUA_4G14580)-RELATED"/>
    <property type="match status" value="1"/>
</dbReference>
<dbReference type="EMBL" id="MU001676">
    <property type="protein sequence ID" value="KAF2459112.1"/>
    <property type="molecule type" value="Genomic_DNA"/>
</dbReference>
<dbReference type="InterPro" id="IPR036388">
    <property type="entry name" value="WH-like_DNA-bd_sf"/>
</dbReference>
<evidence type="ECO:0000256" key="4">
    <source>
        <dbReference type="PIRSR" id="PIRSR005739-1"/>
    </source>
</evidence>
<dbReference type="InterPro" id="IPR036390">
    <property type="entry name" value="WH_DNA-bd_sf"/>
</dbReference>
<accession>A0A6A6P5V3</accession>
<dbReference type="Proteomes" id="UP000799766">
    <property type="component" value="Unassembled WGS sequence"/>
</dbReference>
<evidence type="ECO:0000313" key="8">
    <source>
        <dbReference type="Proteomes" id="UP000799766"/>
    </source>
</evidence>
<dbReference type="InterPro" id="IPR016461">
    <property type="entry name" value="COMT-like"/>
</dbReference>
<evidence type="ECO:0000256" key="3">
    <source>
        <dbReference type="ARBA" id="ARBA00022691"/>
    </source>
</evidence>
<feature type="domain" description="O-methyltransferase dimerisation" evidence="6">
    <location>
        <begin position="59"/>
        <end position="125"/>
    </location>
</feature>
<dbReference type="InterPro" id="IPR029063">
    <property type="entry name" value="SAM-dependent_MTases_sf"/>
</dbReference>
<keyword evidence="3" id="KW-0949">S-adenosyl-L-methionine</keyword>
<dbReference type="InterPro" id="IPR012967">
    <property type="entry name" value="COMT_dimerisation"/>
</dbReference>
<dbReference type="PROSITE" id="PS51683">
    <property type="entry name" value="SAM_OMT_II"/>
    <property type="match status" value="1"/>
</dbReference>
<keyword evidence="2 7" id="KW-0808">Transferase</keyword>
<dbReference type="Pfam" id="PF08100">
    <property type="entry name" value="Dimerisation"/>
    <property type="match status" value="1"/>
</dbReference>
<organism evidence="7 8">
    <name type="scientific">Lineolata rhizophorae</name>
    <dbReference type="NCBI Taxonomy" id="578093"/>
    <lineage>
        <taxon>Eukaryota</taxon>
        <taxon>Fungi</taxon>
        <taxon>Dikarya</taxon>
        <taxon>Ascomycota</taxon>
        <taxon>Pezizomycotina</taxon>
        <taxon>Dothideomycetes</taxon>
        <taxon>Dothideomycetes incertae sedis</taxon>
        <taxon>Lineolatales</taxon>
        <taxon>Lineolataceae</taxon>
        <taxon>Lineolata</taxon>
    </lineage>
</organism>
<sequence>MDTSDLTKSIAAAADATPQNMTDEERMKLLAACNKLSRSLEGPLDATLRITSGPFEAICLRLAVDMKLFDAIVTAAGSATNEQLGNATGTDPLFVRRITRMLAAMGILKEVARNTYAMTPLAGAYSSKSPLSSAIVHLTSHMPAIARLPDYFAERGYVNPTDAYDSPWQFGLQTQKHYFDWLADHPRIQEAFNVTMSAARQISGKEWFDVYPVEERLLPKASSASDVLIVDVGGGIGHQLLGLKRKFPSLTGRLVVEDLPGVVEPASQSLAKSGIEALGHDFLTEQPIKGAKAYYLRTVLHDWPDKQAKVILDHLHAAMDNDSTLLINENMLPEMNVPHFNAVLDLRMMTGLSAQERTEAEFQQLLESAGFEVKKFW</sequence>
<evidence type="ECO:0000256" key="2">
    <source>
        <dbReference type="ARBA" id="ARBA00022679"/>
    </source>
</evidence>
<dbReference type="SUPFAM" id="SSF53335">
    <property type="entry name" value="S-adenosyl-L-methionine-dependent methyltransferases"/>
    <property type="match status" value="1"/>
</dbReference>
<feature type="domain" description="O-methyltransferase C-terminal" evidence="5">
    <location>
        <begin position="178"/>
        <end position="372"/>
    </location>
</feature>
<gene>
    <name evidence="7" type="ORF">BDY21DRAFT_257622</name>
</gene>
<feature type="active site" description="Proton acceptor" evidence="4">
    <location>
        <position position="301"/>
    </location>
</feature>
<dbReference type="Gene3D" id="1.10.10.10">
    <property type="entry name" value="Winged helix-like DNA-binding domain superfamily/Winged helix DNA-binding domain"/>
    <property type="match status" value="1"/>
</dbReference>
<evidence type="ECO:0000259" key="5">
    <source>
        <dbReference type="Pfam" id="PF00891"/>
    </source>
</evidence>
<dbReference type="GO" id="GO:0046983">
    <property type="term" value="F:protein dimerization activity"/>
    <property type="evidence" value="ECO:0007669"/>
    <property type="project" value="InterPro"/>
</dbReference>
<dbReference type="InterPro" id="IPR001077">
    <property type="entry name" value="COMT_C"/>
</dbReference>
<evidence type="ECO:0000259" key="6">
    <source>
        <dbReference type="Pfam" id="PF08100"/>
    </source>
</evidence>
<dbReference type="PANTHER" id="PTHR43712:SF11">
    <property type="entry name" value="O-METHYLTRANSFERASE (AFU_ORTHOLOGUE AFUA_2G17820)-RELATED"/>
    <property type="match status" value="1"/>
</dbReference>
<dbReference type="SUPFAM" id="SSF46785">
    <property type="entry name" value="Winged helix' DNA-binding domain"/>
    <property type="match status" value="1"/>
</dbReference>
<keyword evidence="8" id="KW-1185">Reference proteome</keyword>
<dbReference type="OrthoDB" id="1535081at2759"/>
<dbReference type="AlphaFoldDB" id="A0A6A6P5V3"/>
<dbReference type="Gene3D" id="3.40.50.150">
    <property type="entry name" value="Vaccinia Virus protein VP39"/>
    <property type="match status" value="1"/>
</dbReference>
<feature type="non-terminal residue" evidence="7">
    <location>
        <position position="377"/>
    </location>
</feature>
<evidence type="ECO:0000256" key="1">
    <source>
        <dbReference type="ARBA" id="ARBA00022603"/>
    </source>
</evidence>
<dbReference type="PIRSF" id="PIRSF005739">
    <property type="entry name" value="O-mtase"/>
    <property type="match status" value="1"/>
</dbReference>
<dbReference type="GO" id="GO:0032259">
    <property type="term" value="P:methylation"/>
    <property type="evidence" value="ECO:0007669"/>
    <property type="project" value="UniProtKB-KW"/>
</dbReference>
<keyword evidence="1 7" id="KW-0489">Methyltransferase</keyword>
<name>A0A6A6P5V3_9PEZI</name>
<proteinExistence type="predicted"/>
<dbReference type="GO" id="GO:0008171">
    <property type="term" value="F:O-methyltransferase activity"/>
    <property type="evidence" value="ECO:0007669"/>
    <property type="project" value="InterPro"/>
</dbReference>
<reference evidence="7" key="1">
    <citation type="journal article" date="2020" name="Stud. Mycol.">
        <title>101 Dothideomycetes genomes: a test case for predicting lifestyles and emergence of pathogens.</title>
        <authorList>
            <person name="Haridas S."/>
            <person name="Albert R."/>
            <person name="Binder M."/>
            <person name="Bloem J."/>
            <person name="Labutti K."/>
            <person name="Salamov A."/>
            <person name="Andreopoulos B."/>
            <person name="Baker S."/>
            <person name="Barry K."/>
            <person name="Bills G."/>
            <person name="Bluhm B."/>
            <person name="Cannon C."/>
            <person name="Castanera R."/>
            <person name="Culley D."/>
            <person name="Daum C."/>
            <person name="Ezra D."/>
            <person name="Gonzalez J."/>
            <person name="Henrissat B."/>
            <person name="Kuo A."/>
            <person name="Liang C."/>
            <person name="Lipzen A."/>
            <person name="Lutzoni F."/>
            <person name="Magnuson J."/>
            <person name="Mondo S."/>
            <person name="Nolan M."/>
            <person name="Ohm R."/>
            <person name="Pangilinan J."/>
            <person name="Park H.-J."/>
            <person name="Ramirez L."/>
            <person name="Alfaro M."/>
            <person name="Sun H."/>
            <person name="Tritt A."/>
            <person name="Yoshinaga Y."/>
            <person name="Zwiers L.-H."/>
            <person name="Turgeon B."/>
            <person name="Goodwin S."/>
            <person name="Spatafora J."/>
            <person name="Crous P."/>
            <person name="Grigoriev I."/>
        </authorList>
    </citation>
    <scope>NUCLEOTIDE SEQUENCE</scope>
    <source>
        <strain evidence="7">ATCC 16933</strain>
    </source>
</reference>
<protein>
    <submittedName>
        <fullName evidence="7">S-adenosyl-L-methionine-dependent methyltransferase</fullName>
    </submittedName>
</protein>
<evidence type="ECO:0000313" key="7">
    <source>
        <dbReference type="EMBL" id="KAF2459112.1"/>
    </source>
</evidence>